<organism evidence="1 2">
    <name type="scientific">Bifidobacterium mellis</name>
    <dbReference type="NCBI Taxonomy" id="1293823"/>
    <lineage>
        <taxon>Bacteria</taxon>
        <taxon>Bacillati</taxon>
        <taxon>Actinomycetota</taxon>
        <taxon>Actinomycetes</taxon>
        <taxon>Bifidobacteriales</taxon>
        <taxon>Bifidobacteriaceae</taxon>
        <taxon>Bifidobacterium</taxon>
    </lineage>
</organism>
<name>A0A0F4L0U8_9BIFI</name>
<evidence type="ECO:0000313" key="1">
    <source>
        <dbReference type="EMBL" id="KJY52310.1"/>
    </source>
</evidence>
<comment type="caution">
    <text evidence="1">The sequence shown here is derived from an EMBL/GenBank/DDBJ whole genome shotgun (WGS) entry which is preliminary data.</text>
</comment>
<protein>
    <submittedName>
        <fullName evidence="1">Uncharacterized protein</fullName>
    </submittedName>
</protein>
<reference evidence="1 2" key="1">
    <citation type="submission" date="2014-12" db="EMBL/GenBank/DDBJ databases">
        <title>Comparative genomics of the lactic acid bacteria isolated from the honey bee gut.</title>
        <authorList>
            <person name="Ellegaard K.M."/>
            <person name="Tamarit D."/>
            <person name="Javelind E."/>
            <person name="Olofsson T."/>
            <person name="Andersson S.G."/>
            <person name="Vasquez A."/>
        </authorList>
    </citation>
    <scope>NUCLEOTIDE SEQUENCE [LARGE SCALE GENOMIC DNA]</scope>
    <source>
        <strain evidence="1 2">Bin7</strain>
    </source>
</reference>
<sequence length="206" mass="22722">MEEARIQFSMDIPADWKVMDFSRKGRQDYAKEQSMKIIEQVPALHIYRKKLEDVLFKELTSSWAMGVRYGASLAAPTTDGLLSASITVSVLPPPPDQENVSVFDAIAATVHQNDDESSGDSESDISQVSIPEAGMALRVLGHRVFRPQEAAQGVKYSIFQTYVPFGGRIVLVMGQTFCTDVETQLFELFDLVTGTLSLKIDGGGQR</sequence>
<gene>
    <name evidence="1" type="ORF">JF70_04040</name>
</gene>
<keyword evidence="2" id="KW-1185">Reference proteome</keyword>
<proteinExistence type="predicted"/>
<dbReference type="AlphaFoldDB" id="A0A0F4L0U8"/>
<dbReference type="PATRIC" id="fig|1684.5.peg.422"/>
<dbReference type="EMBL" id="JWMF01000003">
    <property type="protein sequence ID" value="KJY52310.1"/>
    <property type="molecule type" value="Genomic_DNA"/>
</dbReference>
<accession>A0A0F4L0U8</accession>
<evidence type="ECO:0000313" key="2">
    <source>
        <dbReference type="Proteomes" id="UP000033567"/>
    </source>
</evidence>
<dbReference type="Proteomes" id="UP000033567">
    <property type="component" value="Unassembled WGS sequence"/>
</dbReference>